<organism evidence="19 20">
    <name type="scientific">Mergibacter septicus</name>
    <dbReference type="NCBI Taxonomy" id="221402"/>
    <lineage>
        <taxon>Bacteria</taxon>
        <taxon>Pseudomonadati</taxon>
        <taxon>Pseudomonadota</taxon>
        <taxon>Gammaproteobacteria</taxon>
        <taxon>Pasteurellales</taxon>
        <taxon>Pasteurellaceae</taxon>
        <taxon>Mergibacter</taxon>
    </lineage>
</organism>
<proteinExistence type="predicted"/>
<keyword evidence="11 17" id="KW-0460">Magnesium</keyword>
<dbReference type="EMBL" id="CP022011">
    <property type="protein sequence ID" value="QDJ14324.1"/>
    <property type="molecule type" value="Genomic_DNA"/>
</dbReference>
<evidence type="ECO:0000256" key="13">
    <source>
        <dbReference type="ARBA" id="ARBA00023211"/>
    </source>
</evidence>
<feature type="active site" description="Proton acceptor" evidence="15">
    <location>
        <position position="167"/>
    </location>
</feature>
<feature type="binding site" evidence="16">
    <location>
        <position position="16"/>
    </location>
    <ligand>
        <name>substrate</name>
    </ligand>
</feature>
<dbReference type="GO" id="GO:0008408">
    <property type="term" value="F:3'-5' exonuclease activity"/>
    <property type="evidence" value="ECO:0007669"/>
    <property type="project" value="TreeGrafter"/>
</dbReference>
<dbReference type="InterPro" id="IPR006309">
    <property type="entry name" value="DnaQ_proteo"/>
</dbReference>
<evidence type="ECO:0000256" key="18">
    <source>
        <dbReference type="RuleBase" id="RU364087"/>
    </source>
</evidence>
<keyword evidence="20" id="KW-1185">Reference proteome</keyword>
<dbReference type="NCBIfam" id="NF004316">
    <property type="entry name" value="PRK05711.1"/>
    <property type="match status" value="1"/>
</dbReference>
<gene>
    <name evidence="18" type="primary">dnaQ</name>
    <name evidence="19" type="ORF">CEP48_02355</name>
</gene>
<dbReference type="GO" id="GO:0046872">
    <property type="term" value="F:metal ion binding"/>
    <property type="evidence" value="ECO:0007669"/>
    <property type="project" value="UniProtKB-KW"/>
</dbReference>
<dbReference type="PANTHER" id="PTHR30231">
    <property type="entry name" value="DNA POLYMERASE III SUBUNIT EPSILON"/>
    <property type="match status" value="1"/>
</dbReference>
<dbReference type="PANTHER" id="PTHR30231:SF41">
    <property type="entry name" value="DNA POLYMERASE III SUBUNIT EPSILON"/>
    <property type="match status" value="1"/>
</dbReference>
<dbReference type="GO" id="GO:0045004">
    <property type="term" value="P:DNA replication proofreading"/>
    <property type="evidence" value="ECO:0007669"/>
    <property type="project" value="TreeGrafter"/>
</dbReference>
<comment type="subunit">
    <text evidence="18">DNA polymerase III contains a core (composed of alpha, epsilon and theta chains) that associates with a tau subunit. This core dimerizes to form the POLIII' complex. PolIII' associates with the gamma complex (composed of gamma, delta, delta', psi and chi chains) and with the beta chain to form the complete DNA polymerase III complex.</text>
</comment>
<comment type="catalytic activity">
    <reaction evidence="14 18">
        <text>DNA(n) + a 2'-deoxyribonucleoside 5'-triphosphate = DNA(n+1) + diphosphate</text>
        <dbReference type="Rhea" id="RHEA:22508"/>
        <dbReference type="Rhea" id="RHEA-COMP:17339"/>
        <dbReference type="Rhea" id="RHEA-COMP:17340"/>
        <dbReference type="ChEBI" id="CHEBI:33019"/>
        <dbReference type="ChEBI" id="CHEBI:61560"/>
        <dbReference type="ChEBI" id="CHEBI:173112"/>
        <dbReference type="EC" id="2.7.7.7"/>
    </reaction>
</comment>
<keyword evidence="9 18" id="KW-0378">Hydrolase</keyword>
<dbReference type="NCBIfam" id="TIGR00573">
    <property type="entry name" value="dnaq"/>
    <property type="match status" value="1"/>
</dbReference>
<keyword evidence="4 18" id="KW-0808">Transferase</keyword>
<evidence type="ECO:0000256" key="10">
    <source>
        <dbReference type="ARBA" id="ARBA00022839"/>
    </source>
</evidence>
<evidence type="ECO:0000256" key="2">
    <source>
        <dbReference type="ARBA" id="ARBA00012417"/>
    </source>
</evidence>
<evidence type="ECO:0000256" key="15">
    <source>
        <dbReference type="PIRSR" id="PIRSR606309-1"/>
    </source>
</evidence>
<dbReference type="EC" id="2.7.7.7" evidence="2 18"/>
<dbReference type="RefSeq" id="WP_261919595.1">
    <property type="nucleotide sequence ID" value="NZ_CP022011.1"/>
</dbReference>
<sequence>MLKNYNPDIKRQVILDTETTGMNKDGTPHYQDHCIIEIGAVEVINRRLTGRTFHVYIKPTRPVDPEAVAVHGLTDEMLADKPSFAEIAPEFLHFIEGAELIIHNAAFDIGFIDYEFSKLPNNQIKTENICQITDSLALARQMYPGKRNNLDALCDRLGIDNSKRTLHGALLDAEILADVYLTMTGGQVSLFSEDNENATIQHSGQFETDSSLTALQNHKNLTVLYANPEEQEAHQAFLEKINKKSKENCIWLGRLNSEQKH</sequence>
<keyword evidence="10 18" id="KW-0269">Exonuclease</keyword>
<evidence type="ECO:0000256" key="11">
    <source>
        <dbReference type="ARBA" id="ARBA00022842"/>
    </source>
</evidence>
<dbReference type="InterPro" id="IPR036397">
    <property type="entry name" value="RNaseH_sf"/>
</dbReference>
<evidence type="ECO:0000256" key="4">
    <source>
        <dbReference type="ARBA" id="ARBA00022679"/>
    </source>
</evidence>
<dbReference type="SMART" id="SM00479">
    <property type="entry name" value="EXOIII"/>
    <property type="match status" value="1"/>
</dbReference>
<keyword evidence="12 18" id="KW-0239">DNA-directed DNA polymerase</keyword>
<dbReference type="SUPFAM" id="SSF53098">
    <property type="entry name" value="Ribonuclease H-like"/>
    <property type="match status" value="1"/>
</dbReference>
<evidence type="ECO:0000256" key="8">
    <source>
        <dbReference type="ARBA" id="ARBA00022723"/>
    </source>
</evidence>
<keyword evidence="5 18" id="KW-0548">Nucleotidyltransferase</keyword>
<dbReference type="CDD" id="cd06131">
    <property type="entry name" value="DNA_pol_III_epsilon_Ecoli_like"/>
    <property type="match status" value="1"/>
</dbReference>
<reference evidence="19" key="1">
    <citation type="submission" date="2017-06" db="EMBL/GenBank/DDBJ databases">
        <title>Genome sequencing of pathogenic and non-pathogenic strains within Bisgaard taxon 40.</title>
        <authorList>
            <person name="Ladner J.T."/>
            <person name="Lovett S.P."/>
            <person name="Koroleva G."/>
            <person name="Lorch J.M."/>
        </authorList>
    </citation>
    <scope>NUCLEOTIDE SEQUENCE</scope>
    <source>
        <strain evidence="19">27576-1-I1</strain>
    </source>
</reference>
<keyword evidence="8 17" id="KW-0479">Metal-binding</keyword>
<evidence type="ECO:0000256" key="7">
    <source>
        <dbReference type="ARBA" id="ARBA00022722"/>
    </source>
</evidence>
<feature type="binding site" evidence="16">
    <location>
        <position position="18"/>
    </location>
    <ligand>
        <name>substrate</name>
    </ligand>
</feature>
<evidence type="ECO:0000256" key="3">
    <source>
        <dbReference type="ARBA" id="ARBA00020352"/>
    </source>
</evidence>
<dbReference type="GO" id="GO:0003677">
    <property type="term" value="F:DNA binding"/>
    <property type="evidence" value="ECO:0007669"/>
    <property type="project" value="InterPro"/>
</dbReference>
<protein>
    <recommendedName>
        <fullName evidence="3 18">DNA polymerase III subunit epsilon</fullName>
        <ecNumber evidence="2 18">2.7.7.7</ecNumber>
    </recommendedName>
</protein>
<feature type="binding site" evidence="17">
    <location>
        <position position="172"/>
    </location>
    <ligand>
        <name>a divalent metal cation</name>
        <dbReference type="ChEBI" id="CHEBI:60240"/>
        <label>1</label>
        <note>catalytic</note>
    </ligand>
</feature>
<comment type="function">
    <text evidence="18">DNA polymerase III is a complex, multichain enzyme responsible for most of the replicative synthesis in bacteria. The epsilon subunit contain the editing function and is a proofreading 3'-5' exonuclease.</text>
</comment>
<feature type="binding site" evidence="17">
    <location>
        <position position="16"/>
    </location>
    <ligand>
        <name>a divalent metal cation</name>
        <dbReference type="ChEBI" id="CHEBI:60240"/>
        <label>1</label>
        <note>catalytic</note>
    </ligand>
</feature>
<dbReference type="InterPro" id="IPR012337">
    <property type="entry name" value="RNaseH-like_sf"/>
</dbReference>
<dbReference type="Gene3D" id="3.30.420.10">
    <property type="entry name" value="Ribonuclease H-like superfamily/Ribonuclease H"/>
    <property type="match status" value="1"/>
</dbReference>
<comment type="cofactor">
    <cofactor evidence="17">
        <name>Mg(2+)</name>
        <dbReference type="ChEBI" id="CHEBI:18420"/>
    </cofactor>
    <cofactor evidence="17">
        <name>Mn(2+)</name>
        <dbReference type="ChEBI" id="CHEBI:29035"/>
    </cofactor>
    <text evidence="17">Binds 2 divalent metal cations. Magnesium or manganese.</text>
</comment>
<evidence type="ECO:0000256" key="1">
    <source>
        <dbReference type="ARBA" id="ARBA00001936"/>
    </source>
</evidence>
<dbReference type="AlphaFoldDB" id="A0A8E3MGB3"/>
<keyword evidence="6 18" id="KW-0235">DNA replication</keyword>
<evidence type="ECO:0000256" key="12">
    <source>
        <dbReference type="ARBA" id="ARBA00022932"/>
    </source>
</evidence>
<dbReference type="GO" id="GO:0003887">
    <property type="term" value="F:DNA-directed DNA polymerase activity"/>
    <property type="evidence" value="ECO:0007669"/>
    <property type="project" value="UniProtKB-KW"/>
</dbReference>
<evidence type="ECO:0000256" key="17">
    <source>
        <dbReference type="PIRSR" id="PIRSR606309-3"/>
    </source>
</evidence>
<dbReference type="InterPro" id="IPR006054">
    <property type="entry name" value="DnaQ"/>
</dbReference>
<evidence type="ECO:0000313" key="20">
    <source>
        <dbReference type="Proteomes" id="UP000955338"/>
    </source>
</evidence>
<evidence type="ECO:0000256" key="6">
    <source>
        <dbReference type="ARBA" id="ARBA00022705"/>
    </source>
</evidence>
<comment type="cofactor">
    <cofactor evidence="1 18">
        <name>Mn(2+)</name>
        <dbReference type="ChEBI" id="CHEBI:29035"/>
    </cofactor>
</comment>
<evidence type="ECO:0000256" key="16">
    <source>
        <dbReference type="PIRSR" id="PIRSR606309-2"/>
    </source>
</evidence>
<accession>A0A8E3MGB3</accession>
<dbReference type="Pfam" id="PF00929">
    <property type="entry name" value="RNase_T"/>
    <property type="match status" value="1"/>
</dbReference>
<dbReference type="FunFam" id="3.30.420.10:FF:000012">
    <property type="entry name" value="DNA polymerase III subunit epsilon"/>
    <property type="match status" value="1"/>
</dbReference>
<dbReference type="NCBIfam" id="TIGR01406">
    <property type="entry name" value="dnaQ_proteo"/>
    <property type="match status" value="1"/>
</dbReference>
<evidence type="ECO:0000256" key="9">
    <source>
        <dbReference type="ARBA" id="ARBA00022801"/>
    </source>
</evidence>
<dbReference type="InterPro" id="IPR013520">
    <property type="entry name" value="Ribonucl_H"/>
</dbReference>
<feature type="binding site" evidence="16">
    <location>
        <position position="71"/>
    </location>
    <ligand>
        <name>substrate</name>
    </ligand>
</feature>
<dbReference type="Proteomes" id="UP000955338">
    <property type="component" value="Chromosome"/>
</dbReference>
<evidence type="ECO:0000313" key="19">
    <source>
        <dbReference type="EMBL" id="QDJ14324.1"/>
    </source>
</evidence>
<keyword evidence="7 18" id="KW-0540">Nuclease</keyword>
<feature type="binding site" evidence="16">
    <location>
        <position position="66"/>
    </location>
    <ligand>
        <name>substrate</name>
    </ligand>
</feature>
<feature type="binding site" evidence="16">
    <location>
        <position position="172"/>
    </location>
    <ligand>
        <name>substrate</name>
    </ligand>
</feature>
<evidence type="ECO:0000256" key="14">
    <source>
        <dbReference type="ARBA" id="ARBA00049244"/>
    </source>
</evidence>
<evidence type="ECO:0000256" key="5">
    <source>
        <dbReference type="ARBA" id="ARBA00022695"/>
    </source>
</evidence>
<dbReference type="GO" id="GO:0005829">
    <property type="term" value="C:cytosol"/>
    <property type="evidence" value="ECO:0007669"/>
    <property type="project" value="TreeGrafter"/>
</dbReference>
<feature type="binding site" evidence="17">
    <location>
        <position position="18"/>
    </location>
    <ligand>
        <name>a divalent metal cation</name>
        <dbReference type="ChEBI" id="CHEBI:60240"/>
        <label>1</label>
        <note>catalytic</note>
    </ligand>
</feature>
<keyword evidence="13 17" id="KW-0464">Manganese</keyword>
<name>A0A8E3MGB3_9PAST</name>